<feature type="coiled-coil region" evidence="4">
    <location>
        <begin position="113"/>
        <end position="296"/>
    </location>
</feature>
<feature type="coiled-coil region" evidence="4">
    <location>
        <begin position="320"/>
        <end position="347"/>
    </location>
</feature>
<protein>
    <submittedName>
        <fullName evidence="7">Efflux transporter, RND family, MFP subunit</fullName>
    </submittedName>
</protein>
<dbReference type="Proteomes" id="UP000054010">
    <property type="component" value="Unassembled WGS sequence"/>
</dbReference>
<dbReference type="InterPro" id="IPR006143">
    <property type="entry name" value="RND_pump_MFP"/>
</dbReference>
<dbReference type="NCBIfam" id="TIGR01730">
    <property type="entry name" value="RND_mfp"/>
    <property type="match status" value="1"/>
</dbReference>
<dbReference type="InterPro" id="IPR058636">
    <property type="entry name" value="Beta-barrel_YknX"/>
</dbReference>
<keyword evidence="8" id="KW-1185">Reference proteome</keyword>
<dbReference type="SUPFAM" id="SSF111369">
    <property type="entry name" value="HlyD-like secretion proteins"/>
    <property type="match status" value="1"/>
</dbReference>
<dbReference type="Pfam" id="PF25990">
    <property type="entry name" value="Beta-barrel_YknX"/>
    <property type="match status" value="1"/>
</dbReference>
<evidence type="ECO:0000256" key="3">
    <source>
        <dbReference type="ARBA" id="ARBA00023054"/>
    </source>
</evidence>
<comment type="caution">
    <text evidence="7">The sequence shown here is derived from an EMBL/GenBank/DDBJ whole genome shotgun (WGS) entry which is preliminary data.</text>
</comment>
<keyword evidence="5" id="KW-0812">Transmembrane</keyword>
<dbReference type="STRING" id="765420.OSCT_2271"/>
<organism evidence="7 8">
    <name type="scientific">Oscillochloris trichoides DG-6</name>
    <dbReference type="NCBI Taxonomy" id="765420"/>
    <lineage>
        <taxon>Bacteria</taxon>
        <taxon>Bacillati</taxon>
        <taxon>Chloroflexota</taxon>
        <taxon>Chloroflexia</taxon>
        <taxon>Chloroflexales</taxon>
        <taxon>Chloroflexineae</taxon>
        <taxon>Oscillochloridaceae</taxon>
        <taxon>Oscillochloris</taxon>
    </lineage>
</organism>
<comment type="similarity">
    <text evidence="2">Belongs to the membrane fusion protein (MFP) (TC 8.A.1) family.</text>
</comment>
<gene>
    <name evidence="7" type="ORF">OSCT_2271</name>
</gene>
<feature type="transmembrane region" description="Helical" evidence="5">
    <location>
        <begin position="20"/>
        <end position="42"/>
    </location>
</feature>
<dbReference type="GO" id="GO:0022857">
    <property type="term" value="F:transmembrane transporter activity"/>
    <property type="evidence" value="ECO:0007669"/>
    <property type="project" value="InterPro"/>
</dbReference>
<dbReference type="PANTHER" id="PTHR32347">
    <property type="entry name" value="EFFLUX SYSTEM COMPONENT YKNX-RELATED"/>
    <property type="match status" value="1"/>
</dbReference>
<dbReference type="PANTHER" id="PTHR32347:SF23">
    <property type="entry name" value="BLL5650 PROTEIN"/>
    <property type="match status" value="1"/>
</dbReference>
<dbReference type="GO" id="GO:0030313">
    <property type="term" value="C:cell envelope"/>
    <property type="evidence" value="ECO:0007669"/>
    <property type="project" value="UniProtKB-SubCell"/>
</dbReference>
<dbReference type="Gene3D" id="2.40.30.170">
    <property type="match status" value="1"/>
</dbReference>
<evidence type="ECO:0000313" key="7">
    <source>
        <dbReference type="EMBL" id="EFO79896.1"/>
    </source>
</evidence>
<evidence type="ECO:0000256" key="5">
    <source>
        <dbReference type="SAM" id="Phobius"/>
    </source>
</evidence>
<accession>E1IG07</accession>
<dbReference type="GO" id="GO:0016020">
    <property type="term" value="C:membrane"/>
    <property type="evidence" value="ECO:0007669"/>
    <property type="project" value="InterPro"/>
</dbReference>
<dbReference type="Gene3D" id="1.10.287.470">
    <property type="entry name" value="Helix hairpin bin"/>
    <property type="match status" value="1"/>
</dbReference>
<dbReference type="AlphaFoldDB" id="E1IG07"/>
<evidence type="ECO:0000256" key="1">
    <source>
        <dbReference type="ARBA" id="ARBA00004196"/>
    </source>
</evidence>
<feature type="domain" description="YknX-like beta-barrel" evidence="6">
    <location>
        <begin position="442"/>
        <end position="514"/>
    </location>
</feature>
<keyword evidence="5" id="KW-0472">Membrane</keyword>
<evidence type="ECO:0000256" key="2">
    <source>
        <dbReference type="ARBA" id="ARBA00009477"/>
    </source>
</evidence>
<name>E1IG07_9CHLR</name>
<evidence type="ECO:0000313" key="8">
    <source>
        <dbReference type="Proteomes" id="UP000054010"/>
    </source>
</evidence>
<reference evidence="7 8" key="1">
    <citation type="journal article" date="2011" name="J. Bacteriol.">
        <title>Draft genome sequence of the anoxygenic filamentous phototrophic bacterium Oscillochloris trichoides subsp. DG-6.</title>
        <authorList>
            <person name="Kuznetsov B.B."/>
            <person name="Ivanovsky R.N."/>
            <person name="Keppen O.I."/>
            <person name="Sukhacheva M.V."/>
            <person name="Bumazhkin B.K."/>
            <person name="Patutina E.O."/>
            <person name="Beletsky A.V."/>
            <person name="Mardanov A.V."/>
            <person name="Baslerov R.V."/>
            <person name="Panteleeva A.N."/>
            <person name="Kolganova T.V."/>
            <person name="Ravin N.V."/>
            <person name="Skryabin K.G."/>
        </authorList>
    </citation>
    <scope>NUCLEOTIDE SEQUENCE [LARGE SCALE GENOMIC DNA]</scope>
    <source>
        <strain evidence="7 8">DG-6</strain>
    </source>
</reference>
<keyword evidence="3 4" id="KW-0175">Coiled coil</keyword>
<proteinExistence type="inferred from homology"/>
<dbReference type="InterPro" id="IPR050465">
    <property type="entry name" value="UPF0194_transport"/>
</dbReference>
<comment type="subcellular location">
    <subcellularLocation>
        <location evidence="1">Cell envelope</location>
    </subcellularLocation>
</comment>
<dbReference type="eggNOG" id="COG1566">
    <property type="taxonomic scope" value="Bacteria"/>
</dbReference>
<dbReference type="HOGENOM" id="CLU_018816_14_2_0"/>
<evidence type="ECO:0000259" key="6">
    <source>
        <dbReference type="Pfam" id="PF25990"/>
    </source>
</evidence>
<dbReference type="Gene3D" id="2.40.50.100">
    <property type="match status" value="1"/>
</dbReference>
<dbReference type="Gene3D" id="2.40.420.20">
    <property type="match status" value="1"/>
</dbReference>
<keyword evidence="5" id="KW-1133">Transmembrane helix</keyword>
<dbReference type="eggNOG" id="COG0845">
    <property type="taxonomic scope" value="Bacteria"/>
</dbReference>
<dbReference type="EMBL" id="ADVR01000097">
    <property type="protein sequence ID" value="EFO79896.1"/>
    <property type="molecule type" value="Genomic_DNA"/>
</dbReference>
<evidence type="ECO:0000256" key="4">
    <source>
        <dbReference type="SAM" id="Coils"/>
    </source>
</evidence>
<sequence>MLAMASAETKRKQRRNGRRLIFIVGGVLLVIGACAGGAFFLAPKPPAAGTLPEGWQTVEVTSGTIASTVSATGNIEPAAEAVLRFSQSGTISAILVKPGDTVAKDAPLARVDSVSLQLSLEQAQADLRQAQAEYEDLLAGASEADLAEARARLAQARSQYQQTVSSVSSADIAAARADLASAQARLDRLMAGPASDELAAANEQVQRAQTTLDQGRVDLAAAKERARIDLETRANALRNAQDEYSRIYWENRELERQPRELAQERKDMETQAMRNVKDAEAALQSAQVAYDQAVRDEVNTTQANEASLQSAISKRDTLLAGAKAEELADARAAVQRAQAQVDQLTGANRSSSLAASQSSVTIAQAGLEKLTADPNQASLTSRETAVLRAEIAIKQAQRNLDLATLSAPFAATVASVDMNIGETADATSTIAIVDLASFHIDVPIDELDIAEIAIGQRVRITLDALPGSEIGGSVSAVAPQATRSDQGTTTYAVTVDLDADSKGVRPGMTAVVAIVTSEKSDALLVPRRAVRSENGQSYVLVFDPAGQPKAVVSGGTASFEPASVRREVTLGLSNSEVVEILSGLNVGEKILVQDVVSTFNPMGQGQ</sequence>